<dbReference type="Proteomes" id="UP000694888">
    <property type="component" value="Unplaced"/>
</dbReference>
<dbReference type="InterPro" id="IPR009060">
    <property type="entry name" value="UBA-like_sf"/>
</dbReference>
<proteinExistence type="inferred from homology"/>
<feature type="domain" description="CUE" evidence="3">
    <location>
        <begin position="32"/>
        <end position="75"/>
    </location>
</feature>
<dbReference type="InterPro" id="IPR009816">
    <property type="entry name" value="SPATS2-like"/>
</dbReference>
<feature type="compositionally biased region" description="Basic and acidic residues" evidence="2">
    <location>
        <begin position="161"/>
        <end position="173"/>
    </location>
</feature>
<dbReference type="PANTHER" id="PTHR15623:SF11">
    <property type="entry name" value="SPERMATOGENESIS-ASSOCIATED SERINE-RICH PROTEIN 2"/>
    <property type="match status" value="1"/>
</dbReference>
<organism evidence="4 5">
    <name type="scientific">Aplysia californica</name>
    <name type="common">California sea hare</name>
    <dbReference type="NCBI Taxonomy" id="6500"/>
    <lineage>
        <taxon>Eukaryota</taxon>
        <taxon>Metazoa</taxon>
        <taxon>Spiralia</taxon>
        <taxon>Lophotrochozoa</taxon>
        <taxon>Mollusca</taxon>
        <taxon>Gastropoda</taxon>
        <taxon>Heterobranchia</taxon>
        <taxon>Euthyneura</taxon>
        <taxon>Tectipleura</taxon>
        <taxon>Aplysiida</taxon>
        <taxon>Aplysioidea</taxon>
        <taxon>Aplysiidae</taxon>
        <taxon>Aplysia</taxon>
    </lineage>
</organism>
<name>A0ABM1A9A8_APLCA</name>
<evidence type="ECO:0000313" key="5">
    <source>
        <dbReference type="RefSeq" id="XP_012943277.1"/>
    </source>
</evidence>
<feature type="compositionally biased region" description="Low complexity" evidence="2">
    <location>
        <begin position="487"/>
        <end position="508"/>
    </location>
</feature>
<dbReference type="PROSITE" id="PS51140">
    <property type="entry name" value="CUE"/>
    <property type="match status" value="1"/>
</dbReference>
<evidence type="ECO:0000313" key="4">
    <source>
        <dbReference type="Proteomes" id="UP000694888"/>
    </source>
</evidence>
<dbReference type="PANTHER" id="PTHR15623">
    <property type="entry name" value="SPERMATOGENESIS-ASSOCIATED SERINE-RICH PROTEIN 2-RELATED"/>
    <property type="match status" value="1"/>
</dbReference>
<feature type="compositionally biased region" description="Basic residues" evidence="2">
    <location>
        <begin position="203"/>
        <end position="221"/>
    </location>
</feature>
<accession>A0ABM1A9A8</accession>
<comment type="similarity">
    <text evidence="1">Belongs to the SPATS2 family.</text>
</comment>
<feature type="compositionally biased region" description="Basic residues" evidence="2">
    <location>
        <begin position="90"/>
        <end position="99"/>
    </location>
</feature>
<feature type="compositionally biased region" description="Polar residues" evidence="2">
    <location>
        <begin position="429"/>
        <end position="445"/>
    </location>
</feature>
<dbReference type="Gene3D" id="1.10.8.10">
    <property type="entry name" value="DNA helicase RuvA subunit, C-terminal domain"/>
    <property type="match status" value="1"/>
</dbReference>
<feature type="compositionally biased region" description="Gly residues" evidence="2">
    <location>
        <begin position="526"/>
        <end position="539"/>
    </location>
</feature>
<evidence type="ECO:0000259" key="3">
    <source>
        <dbReference type="PROSITE" id="PS51140"/>
    </source>
</evidence>
<reference evidence="5" key="1">
    <citation type="submission" date="2025-08" db="UniProtKB">
        <authorList>
            <consortium name="RefSeq"/>
        </authorList>
    </citation>
    <scope>IDENTIFICATION</scope>
</reference>
<dbReference type="Pfam" id="PF07139">
    <property type="entry name" value="SPATS2-like"/>
    <property type="match status" value="1"/>
</dbReference>
<feature type="compositionally biased region" description="Low complexity" evidence="2">
    <location>
        <begin position="541"/>
        <end position="566"/>
    </location>
</feature>
<sequence length="574" mass="62240">MARKNNLRSEASGSIHFDTATKTVMAETSHDNVKEKVQAVREVVPGKSNNEVVLVLQYYDYNVERAIQAYLEDGAKEALKEWNFTGSKQPNKKRKNKKKGAGDKTGDKPDVSLTSSTAANGKGEPVVNGKIGVPNGEIAHGPEQSESESPLDSPTSPPPDSVKDSTASKRDSGSNRGPTPASSSASTATATATTTASVPQRQPHGKGRGHHDSHHSHHHHGNARERTTSEMSTGSGYGDGHRRPFQGLEKAFKDLQRQTTSLERLRHLLDHEIDRSYKSVKSVFEELRKGLSDRESQLVAEMDLLKKEASDMLEMRQHRASDLKRQCERSEQLKEAEVNELRADIKHFVIERRHDEELGRTTRFLFDSDLLLGEIQKFGEVVHVKSLYTARRPSASSVASSVSHDENHEDDLSQSWEVTELQDRLRTSLKLQSSTSDRSPPSRNGPSDGDFIPSRSYRNRQPNGGIPAKQSDPARGPRQSGKPGPGSPVRPVSSSASSSTRSDRPSSGATGSPGRGGRGRGRGRGGRGGGQGRGRGQGGERPPSSASSQRPSSGSGSQPRSSQQARVVVSAISD</sequence>
<feature type="region of interest" description="Disordered" evidence="2">
    <location>
        <begin position="82"/>
        <end position="244"/>
    </location>
</feature>
<dbReference type="GeneID" id="101857142"/>
<dbReference type="RefSeq" id="XP_012943277.1">
    <property type="nucleotide sequence ID" value="XM_013087823.2"/>
</dbReference>
<evidence type="ECO:0000256" key="2">
    <source>
        <dbReference type="SAM" id="MobiDB-lite"/>
    </source>
</evidence>
<feature type="compositionally biased region" description="Low complexity" evidence="2">
    <location>
        <begin position="181"/>
        <end position="197"/>
    </location>
</feature>
<feature type="region of interest" description="Disordered" evidence="2">
    <location>
        <begin position="390"/>
        <end position="574"/>
    </location>
</feature>
<protein>
    <submittedName>
        <fullName evidence="5">Spermatogenesis-associated serine-rich protein 2 isoform X1</fullName>
    </submittedName>
</protein>
<evidence type="ECO:0000256" key="1">
    <source>
        <dbReference type="ARBA" id="ARBA00007105"/>
    </source>
</evidence>
<gene>
    <name evidence="5" type="primary">LOC101857142</name>
</gene>
<dbReference type="InterPro" id="IPR003892">
    <property type="entry name" value="CUE"/>
</dbReference>
<dbReference type="SUPFAM" id="SSF46934">
    <property type="entry name" value="UBA-like"/>
    <property type="match status" value="1"/>
</dbReference>
<keyword evidence="4" id="KW-1185">Reference proteome</keyword>
<feature type="compositionally biased region" description="Basic and acidic residues" evidence="2">
    <location>
        <begin position="100"/>
        <end position="110"/>
    </location>
</feature>